<dbReference type="EMBL" id="DF844911">
    <property type="protein sequence ID" value="GAT48709.1"/>
    <property type="molecule type" value="Genomic_DNA"/>
</dbReference>
<protein>
    <submittedName>
        <fullName evidence="1">Uncharacterized protein</fullName>
    </submittedName>
</protein>
<proteinExistence type="predicted"/>
<accession>A0ABQ0LC48</accession>
<evidence type="ECO:0000313" key="2">
    <source>
        <dbReference type="Proteomes" id="UP000815677"/>
    </source>
</evidence>
<gene>
    <name evidence="1" type="ORF">MCHLO_06088</name>
</gene>
<organism evidence="1 2">
    <name type="scientific">Mycena chlorophos</name>
    <name type="common">Agaric fungus</name>
    <name type="synonym">Agaricus chlorophos</name>
    <dbReference type="NCBI Taxonomy" id="658473"/>
    <lineage>
        <taxon>Eukaryota</taxon>
        <taxon>Fungi</taxon>
        <taxon>Dikarya</taxon>
        <taxon>Basidiomycota</taxon>
        <taxon>Agaricomycotina</taxon>
        <taxon>Agaricomycetes</taxon>
        <taxon>Agaricomycetidae</taxon>
        <taxon>Agaricales</taxon>
        <taxon>Marasmiineae</taxon>
        <taxon>Mycenaceae</taxon>
        <taxon>Mycena</taxon>
    </lineage>
</organism>
<dbReference type="Proteomes" id="UP000815677">
    <property type="component" value="Unassembled WGS sequence"/>
</dbReference>
<sequence length="121" mass="12955">MHNAGNCDFTSAPDPLQYKFCSGCKSSSLPTSWDFFGNTTTSSRKKSHACARSLCLCSLSLFSRANALLLPSHRADLLDPEPQHHNSPIQTLTLTVFSEFTSLASSSTRTETGSHGTAGDG</sequence>
<name>A0ABQ0LC48_MYCCL</name>
<reference evidence="1" key="1">
    <citation type="submission" date="2014-09" db="EMBL/GenBank/DDBJ databases">
        <title>Genome sequence of the luminous mushroom Mycena chlorophos for searching fungal bioluminescence genes.</title>
        <authorList>
            <person name="Tanaka Y."/>
            <person name="Kasuga D."/>
            <person name="Oba Y."/>
            <person name="Hase S."/>
            <person name="Sato K."/>
            <person name="Oba Y."/>
            <person name="Sakakibara Y."/>
        </authorList>
    </citation>
    <scope>NUCLEOTIDE SEQUENCE</scope>
</reference>
<keyword evidence="2" id="KW-1185">Reference proteome</keyword>
<evidence type="ECO:0000313" key="1">
    <source>
        <dbReference type="EMBL" id="GAT48709.1"/>
    </source>
</evidence>